<proteinExistence type="predicted"/>
<dbReference type="Pfam" id="PF01963">
    <property type="entry name" value="TraB_PrgY_gumN"/>
    <property type="match status" value="1"/>
</dbReference>
<dbReference type="CDD" id="cd14726">
    <property type="entry name" value="TraB_PrgY-like"/>
    <property type="match status" value="1"/>
</dbReference>
<feature type="transmembrane region" description="Helical" evidence="1">
    <location>
        <begin position="286"/>
        <end position="305"/>
    </location>
</feature>
<organism evidence="2 3">
    <name type="scientific">Sediminispirochaeta smaragdinae (strain DSM 11293 / JCM 15392 / SEBR 4228)</name>
    <name type="common">Spirochaeta smaragdinae</name>
    <dbReference type="NCBI Taxonomy" id="573413"/>
    <lineage>
        <taxon>Bacteria</taxon>
        <taxon>Pseudomonadati</taxon>
        <taxon>Spirochaetota</taxon>
        <taxon>Spirochaetia</taxon>
        <taxon>Spirochaetales</taxon>
        <taxon>Spirochaetaceae</taxon>
        <taxon>Sediminispirochaeta</taxon>
    </lineage>
</organism>
<evidence type="ECO:0000256" key="1">
    <source>
        <dbReference type="SAM" id="Phobius"/>
    </source>
</evidence>
<keyword evidence="3" id="KW-1185">Reference proteome</keyword>
<dbReference type="PANTHER" id="PTHR21530:SF7">
    <property type="entry name" value="TRAB DOMAIN-CONTAINING PROTEIN"/>
    <property type="match status" value="1"/>
</dbReference>
<dbReference type="InterPro" id="IPR002816">
    <property type="entry name" value="TraB/PrgY/GumN_fam"/>
</dbReference>
<dbReference type="PANTHER" id="PTHR21530">
    <property type="entry name" value="PHEROMONE SHUTDOWN PROTEIN"/>
    <property type="match status" value="1"/>
</dbReference>
<dbReference type="EMBL" id="CP002116">
    <property type="protein sequence ID" value="ADK83370.1"/>
    <property type="molecule type" value="Genomic_DNA"/>
</dbReference>
<dbReference type="eggNOG" id="COG1916">
    <property type="taxonomic scope" value="Bacteria"/>
</dbReference>
<feature type="transmembrane region" description="Helical" evidence="1">
    <location>
        <begin position="311"/>
        <end position="336"/>
    </location>
</feature>
<dbReference type="RefSeq" id="WP_013256826.1">
    <property type="nucleotide sequence ID" value="NC_014364.1"/>
</dbReference>
<dbReference type="HOGENOM" id="CLU_032780_1_0_12"/>
<evidence type="ECO:0000313" key="2">
    <source>
        <dbReference type="EMBL" id="ADK83370.1"/>
    </source>
</evidence>
<evidence type="ECO:0000313" key="3">
    <source>
        <dbReference type="Proteomes" id="UP000002318"/>
    </source>
</evidence>
<dbReference type="OrthoDB" id="9809330at2"/>
<sequence length="396" mass="43456">MQRIDESDTITRLQFEEKEIILLGTAHVSRESVDEVRGTIEAESPDHVCVEIDAGRYRSMTEGQNWQSTSIGSVLRQRRGFLLLANLALASFQRKLGSELGNKPGEEMMAAIEAAKSVGADFSFCDREIQVTLRRAWAKSSFWNKNKMIASLFGSVFGSEKLSEEEIEQLKRKNALEEMMGELAEYLPSVKEVLIDERDRYLATKIFEAPGKKIIAVIGAGHAEGIVRILDGLAKGTMDRDLSSIEEVPPPAKITKALPWIIPAIVIAIIAYGFVHSGFDQGIEMFGYWVAVNGALAGLGAIISLAHPITILVTIAAAPFTSLNPTIGVGIVSGILEGALRKPRVVDFEHLHDDILSVKGFFRNRFTHALIVFFLTSIGSSIGTFVAFPFLLSLLH</sequence>
<feature type="transmembrane region" description="Helical" evidence="1">
    <location>
        <begin position="369"/>
        <end position="392"/>
    </location>
</feature>
<name>E1RA51_SEDSS</name>
<dbReference type="NCBIfam" id="TIGR00261">
    <property type="entry name" value="traB"/>
    <property type="match status" value="1"/>
</dbReference>
<keyword evidence="1" id="KW-1133">Transmembrane helix</keyword>
<keyword evidence="1" id="KW-0812">Transmembrane</keyword>
<dbReference type="InterPro" id="IPR046345">
    <property type="entry name" value="TraB_PrgY-like"/>
</dbReference>
<dbReference type="KEGG" id="ssm:Spirs_4297"/>
<dbReference type="STRING" id="573413.Spirs_4297"/>
<protein>
    <submittedName>
        <fullName evidence="2">TraB family protein</fullName>
    </submittedName>
</protein>
<reference evidence="2 3" key="1">
    <citation type="journal article" date="2010" name="Stand. Genomic Sci.">
        <title>Complete genome sequence of Spirochaeta smaragdinae type strain (SEBR 4228).</title>
        <authorList>
            <person name="Mavromatis K."/>
            <person name="Yasawong M."/>
            <person name="Chertkov O."/>
            <person name="Lapidus A."/>
            <person name="Lucas S."/>
            <person name="Nolan M."/>
            <person name="Del Rio T.G."/>
            <person name="Tice H."/>
            <person name="Cheng J.F."/>
            <person name="Pitluck S."/>
            <person name="Liolios K."/>
            <person name="Ivanova N."/>
            <person name="Tapia R."/>
            <person name="Han C."/>
            <person name="Bruce D."/>
            <person name="Goodwin L."/>
            <person name="Pati A."/>
            <person name="Chen A."/>
            <person name="Palaniappan K."/>
            <person name="Land M."/>
            <person name="Hauser L."/>
            <person name="Chang Y.J."/>
            <person name="Jeffries C.D."/>
            <person name="Detter J.C."/>
            <person name="Rohde M."/>
            <person name="Brambilla E."/>
            <person name="Spring S."/>
            <person name="Goker M."/>
            <person name="Sikorski J."/>
            <person name="Woyke T."/>
            <person name="Bristow J."/>
            <person name="Eisen J.A."/>
            <person name="Markowitz V."/>
            <person name="Hugenholtz P."/>
            <person name="Klenk H.P."/>
            <person name="Kyrpides N.C."/>
        </authorList>
    </citation>
    <scope>NUCLEOTIDE SEQUENCE [LARGE SCALE GENOMIC DNA]</scope>
    <source>
        <strain evidence="3">DSM 11293 / JCM 15392 / SEBR 4228</strain>
    </source>
</reference>
<gene>
    <name evidence="2" type="ordered locus">Spirs_4297</name>
</gene>
<feature type="transmembrane region" description="Helical" evidence="1">
    <location>
        <begin position="257"/>
        <end position="274"/>
    </location>
</feature>
<dbReference type="AlphaFoldDB" id="E1RA51"/>
<dbReference type="Proteomes" id="UP000002318">
    <property type="component" value="Chromosome"/>
</dbReference>
<accession>E1RA51</accession>
<keyword evidence="1" id="KW-0472">Membrane</keyword>
<dbReference type="InterPro" id="IPR005230">
    <property type="entry name" value="TraB_bac"/>
</dbReference>